<dbReference type="EMBL" id="OU503039">
    <property type="protein sequence ID" value="CAI9759857.1"/>
    <property type="molecule type" value="Genomic_DNA"/>
</dbReference>
<feature type="compositionally biased region" description="Basic and acidic residues" evidence="2">
    <location>
        <begin position="25"/>
        <end position="48"/>
    </location>
</feature>
<evidence type="ECO:0000256" key="1">
    <source>
        <dbReference type="SAM" id="Coils"/>
    </source>
</evidence>
<organism evidence="4 5">
    <name type="scientific">Fraxinus pennsylvanica</name>
    <dbReference type="NCBI Taxonomy" id="56036"/>
    <lineage>
        <taxon>Eukaryota</taxon>
        <taxon>Viridiplantae</taxon>
        <taxon>Streptophyta</taxon>
        <taxon>Embryophyta</taxon>
        <taxon>Tracheophyta</taxon>
        <taxon>Spermatophyta</taxon>
        <taxon>Magnoliopsida</taxon>
        <taxon>eudicotyledons</taxon>
        <taxon>Gunneridae</taxon>
        <taxon>Pentapetalae</taxon>
        <taxon>asterids</taxon>
        <taxon>lamiids</taxon>
        <taxon>Lamiales</taxon>
        <taxon>Oleaceae</taxon>
        <taxon>Oleeae</taxon>
        <taxon>Fraxinus</taxon>
    </lineage>
</organism>
<name>A0AAD1YYP0_9LAMI</name>
<dbReference type="AlphaFoldDB" id="A0AAD1YYP0"/>
<dbReference type="InterPro" id="IPR056070">
    <property type="entry name" value="DUF7653"/>
</dbReference>
<sequence length="937" mass="107532">MKKLFSFRSNVSNSRNSNQVSPPSTDKKVYWERPTESIDNPRKEKHGLENQVFGTAPGLRRSLSCSSGSLHYGNFGDQGCSPRSISNSHRQSGQHSTRCHTPERQTRANFSEMGMIRNGQRVGKSVSVASRAHSEISEATSNVLNKVLDRYIDGEQQMDTSASKSYFSTRTHIDNGNSGRMRPPRVQCAAPISPNDGRKQKPKSQSFGEAKVFQLQLSSGDWEENGFCRESPRKLAKDVVERLTQSRFLSKIRSKEYDSDTPITIEDIYSRTMNESSSANSDEVFPNNCKLDRHTETNDGYHHEETLGFSEKETSFGGKDGFALNVEAIDDTDIELFRKFKEAEDHAAYVSKDLEQENFLQVRGCNKPVLIQIIRSLTEEKVKMAVEVSAVLQDRITEKALFREELELARTELSTQTQRLEKEKHELQLALENELDRRSIEWSHKLEKYQSEEHRLRERVRELAEQNVSLQREVSSFSEREMDTKTRITNSEEQLESITTQVNEAREEKQYLQKNLIELQEKFRAAEEDRDCFRRNYEAKAIECKDMHRSISRLQRTCRDQEKTIDGLRVLCEDLQKKVSLENCDFELAKLQVEHMRLTGVEHALRKEVESYGLEVDSLRRENIDLLNRLKNGGKDGATSSFKLDRELQNRISFLLNQVLPSLMESSQLSRKLLEYIKANERCTLKSGRGSETGLDYQFILECEVKLQGFEQANENLTRSLQTVSGVLHSRSKKLHETLGPVTLESRSPSLDDESYKLDNRKSEEIIRSELKAETLLTSLLREKLYSKELDMEQLQAELAAAVRGNDILKCEVQNALDNFSCVNHKMKDLELQAMKKDDIINQLQADLQECKKELTIAGGILPKVSEERDLMWEEIKQYSENNMLLNSEINMLKKKIETLDEDILLKEGQITILKDSIGKPFDLLASPDSTRDFLLA</sequence>
<dbReference type="Proteomes" id="UP000834106">
    <property type="component" value="Chromosome 4"/>
</dbReference>
<dbReference type="Pfam" id="PF24670">
    <property type="entry name" value="DUF7653"/>
    <property type="match status" value="1"/>
</dbReference>
<keyword evidence="1" id="KW-0175">Coiled coil</keyword>
<dbReference type="PANTHER" id="PTHR47491">
    <property type="entry name" value="CAP-GLY DOMAIN LINKER"/>
    <property type="match status" value="1"/>
</dbReference>
<protein>
    <recommendedName>
        <fullName evidence="3">DUF7653 domain-containing protein</fullName>
    </recommendedName>
</protein>
<evidence type="ECO:0000313" key="5">
    <source>
        <dbReference type="Proteomes" id="UP000834106"/>
    </source>
</evidence>
<reference evidence="4" key="1">
    <citation type="submission" date="2023-05" db="EMBL/GenBank/DDBJ databases">
        <authorList>
            <person name="Huff M."/>
        </authorList>
    </citation>
    <scope>NUCLEOTIDE SEQUENCE</scope>
</reference>
<proteinExistence type="predicted"/>
<feature type="coiled-coil region" evidence="1">
    <location>
        <begin position="403"/>
        <end position="578"/>
    </location>
</feature>
<feature type="compositionally biased region" description="Polar residues" evidence="2">
    <location>
        <begin position="162"/>
        <end position="178"/>
    </location>
</feature>
<feature type="compositionally biased region" description="Low complexity" evidence="2">
    <location>
        <begin position="1"/>
        <end position="24"/>
    </location>
</feature>
<evidence type="ECO:0000313" key="4">
    <source>
        <dbReference type="EMBL" id="CAI9759857.1"/>
    </source>
</evidence>
<feature type="region of interest" description="Disordered" evidence="2">
    <location>
        <begin position="81"/>
        <end position="102"/>
    </location>
</feature>
<dbReference type="PANTHER" id="PTHR47491:SF5">
    <property type="entry name" value="CAP-GLY DOMAIN LINKER"/>
    <property type="match status" value="1"/>
</dbReference>
<evidence type="ECO:0000256" key="2">
    <source>
        <dbReference type="SAM" id="MobiDB-lite"/>
    </source>
</evidence>
<gene>
    <name evidence="4" type="ORF">FPE_LOCUS7287</name>
</gene>
<feature type="region of interest" description="Disordered" evidence="2">
    <location>
        <begin position="162"/>
        <end position="184"/>
    </location>
</feature>
<evidence type="ECO:0000259" key="3">
    <source>
        <dbReference type="Pfam" id="PF24670"/>
    </source>
</evidence>
<feature type="coiled-coil region" evidence="1">
    <location>
        <begin position="792"/>
        <end position="903"/>
    </location>
</feature>
<keyword evidence="5" id="KW-1185">Reference proteome</keyword>
<feature type="domain" description="DUF7653" evidence="3">
    <location>
        <begin position="603"/>
        <end position="732"/>
    </location>
</feature>
<feature type="region of interest" description="Disordered" evidence="2">
    <location>
        <begin position="1"/>
        <end position="50"/>
    </location>
</feature>
<accession>A0AAD1YYP0</accession>
<feature type="compositionally biased region" description="Polar residues" evidence="2">
    <location>
        <begin position="81"/>
        <end position="96"/>
    </location>
</feature>